<evidence type="ECO:0000313" key="2">
    <source>
        <dbReference type="EMBL" id="MCH1624334.1"/>
    </source>
</evidence>
<dbReference type="Pfam" id="PF13185">
    <property type="entry name" value="GAF_2"/>
    <property type="match status" value="1"/>
</dbReference>
<dbReference type="AlphaFoldDB" id="A0AAW5E0V3"/>
<organism evidence="2 3">
    <name type="scientific">Fredinandcohnia quinoae</name>
    <dbReference type="NCBI Taxonomy" id="2918902"/>
    <lineage>
        <taxon>Bacteria</taxon>
        <taxon>Bacillati</taxon>
        <taxon>Bacillota</taxon>
        <taxon>Bacilli</taxon>
        <taxon>Bacillales</taxon>
        <taxon>Bacillaceae</taxon>
        <taxon>Fredinandcohnia</taxon>
    </lineage>
</organism>
<accession>A0AAW5E0V3</accession>
<name>A0AAW5E0V3_9BACI</name>
<keyword evidence="3" id="KW-1185">Reference proteome</keyword>
<comment type="caution">
    <text evidence="2">The sequence shown here is derived from an EMBL/GenBank/DDBJ whole genome shotgun (WGS) entry which is preliminary data.</text>
</comment>
<dbReference type="Gene3D" id="3.30.450.40">
    <property type="match status" value="1"/>
</dbReference>
<evidence type="ECO:0000259" key="1">
    <source>
        <dbReference type="Pfam" id="PF13185"/>
    </source>
</evidence>
<dbReference type="InterPro" id="IPR029016">
    <property type="entry name" value="GAF-like_dom_sf"/>
</dbReference>
<feature type="domain" description="GAF" evidence="1">
    <location>
        <begin position="21"/>
        <end position="141"/>
    </location>
</feature>
<protein>
    <submittedName>
        <fullName evidence="2">GAF domain-containing protein</fullName>
    </submittedName>
</protein>
<gene>
    <name evidence="2" type="ORF">MJG50_03255</name>
</gene>
<sequence length="144" mass="16041">MEVLNIDIEQQLKKLIATTSSDFSALACIKELDHTIHWKYATGNSNERFRHMVGKPGKGIAGSVFRFGREIVLDQDTVGYDKIRLGYPIMLAENLLAAIAVPLFANGKIRGVLVTGSRSIRKYTVEEINQVKETAGYLSSIFNH</sequence>
<dbReference type="InterPro" id="IPR003018">
    <property type="entry name" value="GAF"/>
</dbReference>
<reference evidence="2" key="1">
    <citation type="submission" date="2022-02" db="EMBL/GenBank/DDBJ databases">
        <title>Fredinandcohnia quinoae sp. nov. isolated from Chenopodium quinoa seeds.</title>
        <authorList>
            <person name="Saati-Santamaria Z."/>
            <person name="Flores-Felix J.D."/>
            <person name="Igual J.M."/>
            <person name="Velazquez E."/>
            <person name="Garcia-Fraile P."/>
            <person name="Martinez-Molina E."/>
        </authorList>
    </citation>
    <scope>NUCLEOTIDE SEQUENCE</scope>
    <source>
        <strain evidence="2">SECRCQ15</strain>
    </source>
</reference>
<evidence type="ECO:0000313" key="3">
    <source>
        <dbReference type="Proteomes" id="UP001431131"/>
    </source>
</evidence>
<dbReference type="SUPFAM" id="SSF55781">
    <property type="entry name" value="GAF domain-like"/>
    <property type="match status" value="1"/>
</dbReference>
<dbReference type="RefSeq" id="WP_240252630.1">
    <property type="nucleotide sequence ID" value="NZ_JAKTTI010000002.1"/>
</dbReference>
<dbReference type="EMBL" id="JAKTTI010000002">
    <property type="protein sequence ID" value="MCH1624334.1"/>
    <property type="molecule type" value="Genomic_DNA"/>
</dbReference>
<dbReference type="Proteomes" id="UP001431131">
    <property type="component" value="Unassembled WGS sequence"/>
</dbReference>
<proteinExistence type="predicted"/>